<gene>
    <name evidence="1" type="ORF">WKI67_41590</name>
</gene>
<accession>A0ACC6Q7V8</accession>
<dbReference type="Proteomes" id="UP001377168">
    <property type="component" value="Unassembled WGS sequence"/>
</dbReference>
<dbReference type="EMBL" id="JBBKAJ010000022">
    <property type="protein sequence ID" value="MEJ8639828.1"/>
    <property type="molecule type" value="Genomic_DNA"/>
</dbReference>
<reference evidence="1" key="1">
    <citation type="submission" date="2024-03" db="EMBL/GenBank/DDBJ databases">
        <title>Novel Streptomyces species of biotechnological and ecological value are a feature of Machair soil.</title>
        <authorList>
            <person name="Prole J.R."/>
            <person name="Goodfellow M."/>
            <person name="Allenby N."/>
            <person name="Ward A.C."/>
        </authorList>
    </citation>
    <scope>NUCLEOTIDE SEQUENCE</scope>
    <source>
        <strain evidence="1">MS2.AVA.5</strain>
    </source>
</reference>
<evidence type="ECO:0000313" key="1">
    <source>
        <dbReference type="EMBL" id="MEJ8639828.1"/>
    </source>
</evidence>
<evidence type="ECO:0000313" key="2">
    <source>
        <dbReference type="Proteomes" id="UP001377168"/>
    </source>
</evidence>
<comment type="caution">
    <text evidence="1">The sequence shown here is derived from an EMBL/GenBank/DDBJ whole genome shotgun (WGS) entry which is preliminary data.</text>
</comment>
<sequence length="415" mass="44576">MSLSRQWSALIAEIRTLDGFADFRRPLTAAELREAATDGPVVAFNVARSRCDAIVVRPNTVTPVSLGGLTAVDIHRIALRYVEAIERHQTHLGALHEARTEAAATPNATTHRAYQRAAHDELSAEAAMQDVLTATLAWLWDTVVEPVFKACGLSGPPPPGTAWPRLWWCPTGMLTLLPLHAAGRHTELGHSAMDRAVMSYAPTLRSLLESRSSTAGSPGGPMLLVAMPHTSGQADLPQVRREQRLLGALFGTEGLTTLEGPAASREDVLRAMRGHDRVHFSCHATSHPTRPAAAGVLLADGLLSVAELAADHQPRAFAFLSACKTGLGGIVLPDEAMALSAALHFTGIRHVIATLWSVEDKAAAEVTESVYRNLFAEGTFAVEDAALALHRAVRELRARSPERPSSWMAYTHTGP</sequence>
<name>A0ACC6Q7V8_9ACTN</name>
<keyword evidence="2" id="KW-1185">Reference proteome</keyword>
<organism evidence="1 2">
    <name type="scientific">Streptomyces achmelvichensis</name>
    <dbReference type="NCBI Taxonomy" id="3134111"/>
    <lineage>
        <taxon>Bacteria</taxon>
        <taxon>Bacillati</taxon>
        <taxon>Actinomycetota</taxon>
        <taxon>Actinomycetes</taxon>
        <taxon>Kitasatosporales</taxon>
        <taxon>Streptomycetaceae</taxon>
        <taxon>Streptomyces</taxon>
    </lineage>
</organism>
<protein>
    <submittedName>
        <fullName evidence="1">CHAT domain-containing protein</fullName>
    </submittedName>
</protein>
<proteinExistence type="predicted"/>